<evidence type="ECO:0000313" key="2">
    <source>
        <dbReference type="EMBL" id="KAK7016217.1"/>
    </source>
</evidence>
<reference evidence="2 3" key="1">
    <citation type="submission" date="2024-01" db="EMBL/GenBank/DDBJ databases">
        <title>A draft genome for a cacao thread blight-causing isolate of Paramarasmius palmivorus.</title>
        <authorList>
            <person name="Baruah I.K."/>
            <person name="Bukari Y."/>
            <person name="Amoako-Attah I."/>
            <person name="Meinhardt L.W."/>
            <person name="Bailey B.A."/>
            <person name="Cohen S.P."/>
        </authorList>
    </citation>
    <scope>NUCLEOTIDE SEQUENCE [LARGE SCALE GENOMIC DNA]</scope>
    <source>
        <strain evidence="2 3">GH-12</strain>
    </source>
</reference>
<dbReference type="Proteomes" id="UP001383192">
    <property type="component" value="Unassembled WGS sequence"/>
</dbReference>
<sequence length="74" mass="8392">MVDVESGPVSSNNELDMDIDTDPLMAPPRPPSPQPLHIDPKRDYTPPLQTTTRSKRVVRPPNRLTYDENKEIIV</sequence>
<name>A0AAW0AS43_9AGAR</name>
<keyword evidence="3" id="KW-1185">Reference proteome</keyword>
<feature type="region of interest" description="Disordered" evidence="1">
    <location>
        <begin position="1"/>
        <end position="61"/>
    </location>
</feature>
<comment type="caution">
    <text evidence="2">The sequence shown here is derived from an EMBL/GenBank/DDBJ whole genome shotgun (WGS) entry which is preliminary data.</text>
</comment>
<dbReference type="EMBL" id="JAYKXP010000293">
    <property type="protein sequence ID" value="KAK7016217.1"/>
    <property type="molecule type" value="Genomic_DNA"/>
</dbReference>
<feature type="compositionally biased region" description="Pro residues" evidence="1">
    <location>
        <begin position="25"/>
        <end position="34"/>
    </location>
</feature>
<evidence type="ECO:0000313" key="3">
    <source>
        <dbReference type="Proteomes" id="UP001383192"/>
    </source>
</evidence>
<protein>
    <submittedName>
        <fullName evidence="2">Uncharacterized protein</fullName>
    </submittedName>
</protein>
<accession>A0AAW0AS43</accession>
<gene>
    <name evidence="2" type="ORF">VNI00_018957</name>
</gene>
<proteinExistence type="predicted"/>
<dbReference type="AlphaFoldDB" id="A0AAW0AS43"/>
<organism evidence="2 3">
    <name type="scientific">Paramarasmius palmivorus</name>
    <dbReference type="NCBI Taxonomy" id="297713"/>
    <lineage>
        <taxon>Eukaryota</taxon>
        <taxon>Fungi</taxon>
        <taxon>Dikarya</taxon>
        <taxon>Basidiomycota</taxon>
        <taxon>Agaricomycotina</taxon>
        <taxon>Agaricomycetes</taxon>
        <taxon>Agaricomycetidae</taxon>
        <taxon>Agaricales</taxon>
        <taxon>Marasmiineae</taxon>
        <taxon>Marasmiaceae</taxon>
        <taxon>Paramarasmius</taxon>
    </lineage>
</organism>
<evidence type="ECO:0000256" key="1">
    <source>
        <dbReference type="SAM" id="MobiDB-lite"/>
    </source>
</evidence>